<dbReference type="EMBL" id="FOKK01000008">
    <property type="protein sequence ID" value="SFB37284.1"/>
    <property type="molecule type" value="Genomic_DNA"/>
</dbReference>
<sequence length="129" mass="14688">MNQFSILFTGVWNTNFLYFWSSHALSGVAMPWLWGCRGAVSLATIGAGACTYPCWHSEGSCFRCKFRSDRIEDCSRSGKDHCLTYKKWHHQSTSKVHRLQSCLQYIRLISCQIKKQNIGSSTTSIPFPV</sequence>
<gene>
    <name evidence="1" type="ORF">SAMN04489723_108125</name>
</gene>
<dbReference type="AlphaFoldDB" id="A0A1I1AH04"/>
<reference evidence="1 2" key="1">
    <citation type="submission" date="2016-10" db="EMBL/GenBank/DDBJ databases">
        <authorList>
            <person name="de Groot N.N."/>
        </authorList>
    </citation>
    <scope>NUCLEOTIDE SEQUENCE [LARGE SCALE GENOMIC DNA]</scope>
    <source>
        <strain evidence="1 2">DSM 23399</strain>
    </source>
</reference>
<dbReference type="Proteomes" id="UP000198790">
    <property type="component" value="Unassembled WGS sequence"/>
</dbReference>
<evidence type="ECO:0000313" key="2">
    <source>
        <dbReference type="Proteomes" id="UP000198790"/>
    </source>
</evidence>
<accession>A0A1I1AH04</accession>
<proteinExistence type="predicted"/>
<organism evidence="1 2">
    <name type="scientific">Algoriphagus aquimarinus</name>
    <dbReference type="NCBI Taxonomy" id="237018"/>
    <lineage>
        <taxon>Bacteria</taxon>
        <taxon>Pseudomonadati</taxon>
        <taxon>Bacteroidota</taxon>
        <taxon>Cytophagia</taxon>
        <taxon>Cytophagales</taxon>
        <taxon>Cyclobacteriaceae</taxon>
        <taxon>Algoriphagus</taxon>
    </lineage>
</organism>
<evidence type="ECO:0000313" key="1">
    <source>
        <dbReference type="EMBL" id="SFB37284.1"/>
    </source>
</evidence>
<keyword evidence="2" id="KW-1185">Reference proteome</keyword>
<protein>
    <submittedName>
        <fullName evidence="1">Uncharacterized protein</fullName>
    </submittedName>
</protein>
<name>A0A1I1AH04_9BACT</name>
<dbReference type="STRING" id="237018.SAMN04489723_108125"/>